<proteinExistence type="predicted"/>
<protein>
    <submittedName>
        <fullName evidence="1">Uncharacterized protein</fullName>
    </submittedName>
</protein>
<name>A0A8I1D976_RHOER</name>
<dbReference type="Proteomes" id="UP000627573">
    <property type="component" value="Unassembled WGS sequence"/>
</dbReference>
<sequence>MQVETPEVPAARTQFYERQAVAWLQAEAEFNSRTWSFLIVSDVSQWARTWLPAGLVDASPAELEAAYVRGEIPYIPFAPSVELAEVVIAQAVEDRIVLLPTPGRLTSTYVHRDPTTEMETARGYGLKVADSAVLEIRSAAGVICEGELGSSEGSPLHGAAASERIVHQVINTFAHVRPFLHYAWDKDHQPNRRPRQQ</sequence>
<dbReference type="RefSeq" id="WP_197941310.1">
    <property type="nucleotide sequence ID" value="NZ_JAECSB010000060.1"/>
</dbReference>
<reference evidence="1 2" key="1">
    <citation type="submission" date="2020-12" db="EMBL/GenBank/DDBJ databases">
        <title>Draft genome sequence of furan degrading bacterial strain FUR100.</title>
        <authorList>
            <person name="Woiski C."/>
        </authorList>
    </citation>
    <scope>NUCLEOTIDE SEQUENCE [LARGE SCALE GENOMIC DNA]</scope>
    <source>
        <strain evidence="1 2">FUR100</strain>
    </source>
</reference>
<dbReference type="EMBL" id="JAECSB010000060">
    <property type="protein sequence ID" value="MBH5144348.1"/>
    <property type="molecule type" value="Genomic_DNA"/>
</dbReference>
<gene>
    <name evidence="1" type="ORF">I3517_17180</name>
</gene>
<dbReference type="AlphaFoldDB" id="A0A8I1D976"/>
<accession>A0A8I1D976</accession>
<keyword evidence="2" id="KW-1185">Reference proteome</keyword>
<evidence type="ECO:0000313" key="2">
    <source>
        <dbReference type="Proteomes" id="UP000627573"/>
    </source>
</evidence>
<organism evidence="1 2">
    <name type="scientific">Rhodococcus erythropolis</name>
    <name type="common">Arthrobacter picolinophilus</name>
    <dbReference type="NCBI Taxonomy" id="1833"/>
    <lineage>
        <taxon>Bacteria</taxon>
        <taxon>Bacillati</taxon>
        <taxon>Actinomycetota</taxon>
        <taxon>Actinomycetes</taxon>
        <taxon>Mycobacteriales</taxon>
        <taxon>Nocardiaceae</taxon>
        <taxon>Rhodococcus</taxon>
        <taxon>Rhodococcus erythropolis group</taxon>
    </lineage>
</organism>
<evidence type="ECO:0000313" key="1">
    <source>
        <dbReference type="EMBL" id="MBH5144348.1"/>
    </source>
</evidence>
<comment type="caution">
    <text evidence="1">The sequence shown here is derived from an EMBL/GenBank/DDBJ whole genome shotgun (WGS) entry which is preliminary data.</text>
</comment>